<dbReference type="NCBIfam" id="TIGR03696">
    <property type="entry name" value="Rhs_assc_core"/>
    <property type="match status" value="1"/>
</dbReference>
<feature type="region of interest" description="Disordered" evidence="2">
    <location>
        <begin position="77"/>
        <end position="113"/>
    </location>
</feature>
<sequence>GLEFKRERSGATTTYSKDILKRTYRVTSKRSSTGASVYTTTAYDGLTTTVNRNDGTTTLLVSESTKTLSGLSTTYKYPDADGDSQHETGSRITVHNTGSGSTTTNTAPDGSTTVTVTYMDGSTKSSTDQASNTTSYDKGTHALSGGGLYSLVTAPNTTQSTKTYRDQLGRPFRTEYADGNHSEMSYYAQTAAAGARGKLHITKDADEVTLADSGTHTSYGYNAEGERNSVTTQLPDDQTLVQTTDSDVVSDGMLGVCFRTRSYTNGVLVSTSLRSSDGYSSKTTTLAGTSSSSRTVPLITYYEQGDTIPQGKQIGDIKTIDGTDGKWEVTSVAADGTQQKQFYSDGLMKSAVSFESGATLPSTALADITNVTDTGFITGASVIYDAFGRTTSRTDARTGTVTYNSYRENGGLVSMTDAGSRTTSYEYDKMGRTIQVNAPDTVDSSSNTLANITYTSYYPTGQVKATWGDQTYARFNVYDSLNRLTELRTYQNLAHGTEPTSATTGFAKTAWIYDGQRGWLLEKNYDGETDDGSTDPDYTYTSAGRLLTRTWERGITTTYSYENGMLASTAYSDGTTPGVVYTYDSYGRVATVTQGAGAAQNVHTYSYDASTLQLDSETISYANATHVRTIDRHYDSLLRPEGYELKTGSTVETAVSYGYDNAGRLHQVGTSYPLPTSPEFTYGYLAESGGMVETVTGPAHSVTNTYASDRNVLAQKKNEDLATTPATVSHFTYSVNALGQRESQTTAGTAFSSSFVRSFGYDAKGQVVSDNHDTNNAFDRTYAFDGIGNRTSATENTTTVNYTANSKNQYSTVGGTSRTHDTDGNLTNDGKTYIYDAENRLIEVKDTGGNTVEQYEYDYLSRRITRSVYGGATVQSFIYDGWNPIAMYNAGALSQTYTWGKDLSGSMQGAGGVGGLLEVSFNSNSYYPTYDGNGNVSEYLDSSGSVVAHFEYDAFGKTVVENGTLAGNFFHRFSTKQWNPLAELYYYGYRFYAPETGRWINRDPISDLGSVAYRASMPELVQRKFEMLATEIALKFRGAFKYDELIQKAYDAMSLEERNLLNMYLTVFNNTTNLFDADGRAAPVIVVGGVAITLGIAETVAASFGVSVFCCLLMPDCRAAMIAAMSEAARCLAVSNQCIADCSDTALPTKGGDGWDFYKCVRRCMEAHGC</sequence>
<name>A0A1M6SY49_9BACT</name>
<proteinExistence type="predicted"/>
<dbReference type="Pfam" id="PF05593">
    <property type="entry name" value="RHS_repeat"/>
    <property type="match status" value="1"/>
</dbReference>
<feature type="compositionally biased region" description="Low complexity" evidence="2">
    <location>
        <begin position="96"/>
        <end position="106"/>
    </location>
</feature>
<dbReference type="InterPro" id="IPR031325">
    <property type="entry name" value="RHS_repeat"/>
</dbReference>
<dbReference type="InterPro" id="IPR022385">
    <property type="entry name" value="Rhs_assc_core"/>
</dbReference>
<dbReference type="InParanoid" id="A0A1M6SY49"/>
<dbReference type="RefSeq" id="WP_143185436.1">
    <property type="nucleotide sequence ID" value="NZ_FQYR01000013.1"/>
</dbReference>
<dbReference type="Gene3D" id="2.180.10.10">
    <property type="entry name" value="RHS repeat-associated core"/>
    <property type="match status" value="2"/>
</dbReference>
<dbReference type="PANTHER" id="PTHR32305">
    <property type="match status" value="1"/>
</dbReference>
<dbReference type="InterPro" id="IPR006530">
    <property type="entry name" value="YD"/>
</dbReference>
<gene>
    <name evidence="4" type="ORF">SAMN02745181_0014</name>
</gene>
<feature type="region of interest" description="Disordered" evidence="2">
    <location>
        <begin position="119"/>
        <end position="138"/>
    </location>
</feature>
<dbReference type="Proteomes" id="UP000184510">
    <property type="component" value="Unassembled WGS sequence"/>
</dbReference>
<dbReference type="STRING" id="1123071.SAMN02745181_0014"/>
<dbReference type="Pfam" id="PF25023">
    <property type="entry name" value="TEN_YD-shell"/>
    <property type="match status" value="1"/>
</dbReference>
<keyword evidence="5" id="KW-1185">Reference proteome</keyword>
<accession>A0A1M6SY49</accession>
<feature type="non-terminal residue" evidence="4">
    <location>
        <position position="1"/>
    </location>
</feature>
<dbReference type="AlphaFoldDB" id="A0A1M6SY49"/>
<dbReference type="PANTHER" id="PTHR32305:SF15">
    <property type="entry name" value="PROTEIN RHSA-RELATED"/>
    <property type="match status" value="1"/>
</dbReference>
<reference evidence="4 5" key="1">
    <citation type="submission" date="2016-11" db="EMBL/GenBank/DDBJ databases">
        <authorList>
            <person name="Jaros S."/>
            <person name="Januszkiewicz K."/>
            <person name="Wedrychowicz H."/>
        </authorList>
    </citation>
    <scope>NUCLEOTIDE SEQUENCE [LARGE SCALE GENOMIC DNA]</scope>
    <source>
        <strain evidence="4 5">DSM 18772</strain>
    </source>
</reference>
<dbReference type="EMBL" id="FQYR01000013">
    <property type="protein sequence ID" value="SHK49606.1"/>
    <property type="molecule type" value="Genomic_DNA"/>
</dbReference>
<dbReference type="NCBIfam" id="TIGR01643">
    <property type="entry name" value="YD_repeat_2x"/>
    <property type="match status" value="1"/>
</dbReference>
<feature type="compositionally biased region" description="Polar residues" evidence="2">
    <location>
        <begin position="119"/>
        <end position="137"/>
    </location>
</feature>
<evidence type="ECO:0000259" key="3">
    <source>
        <dbReference type="Pfam" id="PF25023"/>
    </source>
</evidence>
<protein>
    <submittedName>
        <fullName evidence="4">RHS repeat-associated core domain-containing protein</fullName>
    </submittedName>
</protein>
<evidence type="ECO:0000313" key="4">
    <source>
        <dbReference type="EMBL" id="SHK49606.1"/>
    </source>
</evidence>
<evidence type="ECO:0000256" key="2">
    <source>
        <dbReference type="SAM" id="MobiDB-lite"/>
    </source>
</evidence>
<keyword evidence="1" id="KW-0677">Repeat</keyword>
<feature type="domain" description="Teneurin-like YD-shell" evidence="3">
    <location>
        <begin position="452"/>
        <end position="1003"/>
    </location>
</feature>
<evidence type="ECO:0000256" key="1">
    <source>
        <dbReference type="ARBA" id="ARBA00022737"/>
    </source>
</evidence>
<organism evidence="4 5">
    <name type="scientific">Rubritalea squalenifaciens DSM 18772</name>
    <dbReference type="NCBI Taxonomy" id="1123071"/>
    <lineage>
        <taxon>Bacteria</taxon>
        <taxon>Pseudomonadati</taxon>
        <taxon>Verrucomicrobiota</taxon>
        <taxon>Verrucomicrobiia</taxon>
        <taxon>Verrucomicrobiales</taxon>
        <taxon>Rubritaleaceae</taxon>
        <taxon>Rubritalea</taxon>
    </lineage>
</organism>
<evidence type="ECO:0000313" key="5">
    <source>
        <dbReference type="Proteomes" id="UP000184510"/>
    </source>
</evidence>
<dbReference type="InterPro" id="IPR056823">
    <property type="entry name" value="TEN-like_YD-shell"/>
</dbReference>
<dbReference type="InterPro" id="IPR050708">
    <property type="entry name" value="T6SS_VgrG/RHS"/>
</dbReference>